<feature type="region of interest" description="Disordered" evidence="8">
    <location>
        <begin position="1"/>
        <end position="34"/>
    </location>
</feature>
<comment type="subcellular location">
    <subcellularLocation>
        <location evidence="1">Cell membrane</location>
        <topology evidence="1">Single-pass membrane protein</topology>
    </subcellularLocation>
</comment>
<dbReference type="Gene3D" id="3.30.1330.60">
    <property type="entry name" value="OmpA-like domain"/>
    <property type="match status" value="1"/>
</dbReference>
<keyword evidence="4 9" id="KW-0812">Transmembrane</keyword>
<evidence type="ECO:0000256" key="4">
    <source>
        <dbReference type="ARBA" id="ARBA00022692"/>
    </source>
</evidence>
<evidence type="ECO:0000256" key="1">
    <source>
        <dbReference type="ARBA" id="ARBA00004162"/>
    </source>
</evidence>
<sequence>MTDMPPPPPSTQRRSDGQSELPPPPGSASGKQGGDTAGAWMVTFTDLVALLLTFFVMIFAMSNVKTQDWSSLTESLRRQLNSVAGQRVASPSMRMDVPSPERTPGDDLDYLAELLAGHLSETPALADARLRRGEDRLFLSLPADLLFASGDFTLTPQAAEAVFQLGGVLRNMPNALAVVGHADPRKPVTRYPSNWELSLLRAQAVVAALRSGGVEGRIRARGQGDSRYDELPAMADEAERRALARRVDLVIHDTAREPVE</sequence>
<dbReference type="SUPFAM" id="SSF103088">
    <property type="entry name" value="OmpA-like"/>
    <property type="match status" value="1"/>
</dbReference>
<comment type="similarity">
    <text evidence="2">Belongs to the MotB family.</text>
</comment>
<dbReference type="PROSITE" id="PS51123">
    <property type="entry name" value="OMPA_2"/>
    <property type="match status" value="1"/>
</dbReference>
<evidence type="ECO:0000256" key="5">
    <source>
        <dbReference type="ARBA" id="ARBA00022989"/>
    </source>
</evidence>
<reference evidence="11" key="1">
    <citation type="submission" date="2017-08" db="EMBL/GenBank/DDBJ databases">
        <authorList>
            <person name="Imhoff J.F."/>
            <person name="Rahn T."/>
            <person name="Kuenzel S."/>
            <person name="Neulinger S.C."/>
        </authorList>
    </citation>
    <scope>NUCLEOTIDE SEQUENCE</scope>
    <source>
        <strain evidence="11">DSM 9154</strain>
    </source>
</reference>
<accession>A0A934QJI8</accession>
<dbReference type="InterPro" id="IPR050330">
    <property type="entry name" value="Bact_OuterMem_StrucFunc"/>
</dbReference>
<keyword evidence="12" id="KW-1185">Reference proteome</keyword>
<dbReference type="Proteomes" id="UP000778970">
    <property type="component" value="Unassembled WGS sequence"/>
</dbReference>
<evidence type="ECO:0000256" key="8">
    <source>
        <dbReference type="SAM" id="MobiDB-lite"/>
    </source>
</evidence>
<feature type="domain" description="OmpA-like" evidence="10">
    <location>
        <begin position="134"/>
        <end position="255"/>
    </location>
</feature>
<protein>
    <recommendedName>
        <fullName evidence="10">OmpA-like domain-containing protein</fullName>
    </recommendedName>
</protein>
<evidence type="ECO:0000313" key="12">
    <source>
        <dbReference type="Proteomes" id="UP000778970"/>
    </source>
</evidence>
<organism evidence="11 12">
    <name type="scientific">Rhodovibrio salinarum</name>
    <dbReference type="NCBI Taxonomy" id="1087"/>
    <lineage>
        <taxon>Bacteria</taxon>
        <taxon>Pseudomonadati</taxon>
        <taxon>Pseudomonadota</taxon>
        <taxon>Alphaproteobacteria</taxon>
        <taxon>Rhodospirillales</taxon>
        <taxon>Rhodovibrionaceae</taxon>
        <taxon>Rhodovibrio</taxon>
    </lineage>
</organism>
<keyword evidence="6 7" id="KW-0472">Membrane</keyword>
<feature type="region of interest" description="Disordered" evidence="8">
    <location>
        <begin position="83"/>
        <end position="102"/>
    </location>
</feature>
<evidence type="ECO:0000256" key="9">
    <source>
        <dbReference type="SAM" id="Phobius"/>
    </source>
</evidence>
<dbReference type="InterPro" id="IPR006665">
    <property type="entry name" value="OmpA-like"/>
</dbReference>
<evidence type="ECO:0000313" key="11">
    <source>
        <dbReference type="EMBL" id="MBK1697730.1"/>
    </source>
</evidence>
<evidence type="ECO:0000256" key="3">
    <source>
        <dbReference type="ARBA" id="ARBA00022475"/>
    </source>
</evidence>
<dbReference type="PANTHER" id="PTHR30329">
    <property type="entry name" value="STATOR ELEMENT OF FLAGELLAR MOTOR COMPLEX"/>
    <property type="match status" value="1"/>
</dbReference>
<dbReference type="InterPro" id="IPR025713">
    <property type="entry name" value="MotB-like_N_dom"/>
</dbReference>
<dbReference type="GO" id="GO:0005886">
    <property type="term" value="C:plasma membrane"/>
    <property type="evidence" value="ECO:0007669"/>
    <property type="project" value="UniProtKB-SubCell"/>
</dbReference>
<dbReference type="EMBL" id="NRRE01000026">
    <property type="protein sequence ID" value="MBK1697730.1"/>
    <property type="molecule type" value="Genomic_DNA"/>
</dbReference>
<dbReference type="CDD" id="cd07185">
    <property type="entry name" value="OmpA_C-like"/>
    <property type="match status" value="1"/>
</dbReference>
<feature type="compositionally biased region" description="Pro residues" evidence="8">
    <location>
        <begin position="1"/>
        <end position="10"/>
    </location>
</feature>
<dbReference type="InterPro" id="IPR036737">
    <property type="entry name" value="OmpA-like_sf"/>
</dbReference>
<name>A0A934QJI8_9PROT</name>
<gene>
    <name evidence="11" type="ORF">CKO21_10795</name>
</gene>
<keyword evidence="5 9" id="KW-1133">Transmembrane helix</keyword>
<proteinExistence type="inferred from homology"/>
<evidence type="ECO:0000259" key="10">
    <source>
        <dbReference type="PROSITE" id="PS51123"/>
    </source>
</evidence>
<dbReference type="AlphaFoldDB" id="A0A934QJI8"/>
<dbReference type="RefSeq" id="WP_051432134.1">
    <property type="nucleotide sequence ID" value="NZ_NRRE01000026.1"/>
</dbReference>
<keyword evidence="3" id="KW-1003">Cell membrane</keyword>
<feature type="transmembrane region" description="Helical" evidence="9">
    <location>
        <begin position="37"/>
        <end position="60"/>
    </location>
</feature>
<dbReference type="PANTHER" id="PTHR30329:SF21">
    <property type="entry name" value="LIPOPROTEIN YIAD-RELATED"/>
    <property type="match status" value="1"/>
</dbReference>
<comment type="caution">
    <text evidence="11">The sequence shown here is derived from an EMBL/GenBank/DDBJ whole genome shotgun (WGS) entry which is preliminary data.</text>
</comment>
<evidence type="ECO:0000256" key="6">
    <source>
        <dbReference type="ARBA" id="ARBA00023136"/>
    </source>
</evidence>
<dbReference type="Pfam" id="PF00691">
    <property type="entry name" value="OmpA"/>
    <property type="match status" value="1"/>
</dbReference>
<evidence type="ECO:0000256" key="2">
    <source>
        <dbReference type="ARBA" id="ARBA00008914"/>
    </source>
</evidence>
<reference evidence="11" key="2">
    <citation type="journal article" date="2020" name="Microorganisms">
        <title>Osmotic Adaptation and Compatible Solute Biosynthesis of Phototrophic Bacteria as Revealed from Genome Analyses.</title>
        <authorList>
            <person name="Imhoff J.F."/>
            <person name="Rahn T."/>
            <person name="Kunzel S."/>
            <person name="Keller A."/>
            <person name="Neulinger S.C."/>
        </authorList>
    </citation>
    <scope>NUCLEOTIDE SEQUENCE</scope>
    <source>
        <strain evidence="11">DSM 9154</strain>
    </source>
</reference>
<dbReference type="Pfam" id="PF13677">
    <property type="entry name" value="MotB_plug"/>
    <property type="match status" value="1"/>
</dbReference>
<evidence type="ECO:0000256" key="7">
    <source>
        <dbReference type="PROSITE-ProRule" id="PRU00473"/>
    </source>
</evidence>